<sequence length="340" mass="39598">MDTTTPTSYHHFLGIDVSKDTIDCWLRPHGEYSQWTNRDEGFQRLHRWLNTHNCPQQHTIICIENTGIYSDRLLASLSRRGWKCALLKTTAAKKVAPEHHRKDDRFDARLLAEYGDRYADQISLTPPPKKRIKQLQQLYAERQRVIAARGATQNRTQQATHALVPSQLLEEQWQQQLQLYEQQIEQLEDHIHQLITTHQGLNQYYQLLLTIPGVGKVTAWLWLTLFYGHQTLNHKQIASRFGFAPHRHRSGSSVRGKTRSSGHGNSQMRSCMTMVARSVSHHHERFACYKQRKLNEGKPWPVVRNNLINKMIKIICAIWNSGQAYQKDYTSRFDKQKSAA</sequence>
<dbReference type="Pfam" id="PF02371">
    <property type="entry name" value="Transposase_20"/>
    <property type="match status" value="1"/>
</dbReference>
<dbReference type="GO" id="GO:0004803">
    <property type="term" value="F:transposase activity"/>
    <property type="evidence" value="ECO:0007669"/>
    <property type="project" value="InterPro"/>
</dbReference>
<feature type="domain" description="Transposase IS110-like N-terminal" evidence="3">
    <location>
        <begin position="13"/>
        <end position="159"/>
    </location>
</feature>
<dbReference type="AlphaFoldDB" id="A0A2A2G4R5"/>
<dbReference type="EMBL" id="NSKE01000020">
    <property type="protein sequence ID" value="PAU92631.1"/>
    <property type="molecule type" value="Genomic_DNA"/>
</dbReference>
<organism evidence="5 6">
    <name type="scientific">Fodinibius salipaludis</name>
    <dbReference type="NCBI Taxonomy" id="2032627"/>
    <lineage>
        <taxon>Bacteria</taxon>
        <taxon>Pseudomonadati</taxon>
        <taxon>Balneolota</taxon>
        <taxon>Balneolia</taxon>
        <taxon>Balneolales</taxon>
        <taxon>Balneolaceae</taxon>
        <taxon>Fodinibius</taxon>
    </lineage>
</organism>
<evidence type="ECO:0000256" key="1">
    <source>
        <dbReference type="SAM" id="Coils"/>
    </source>
</evidence>
<gene>
    <name evidence="5" type="ORF">CK503_15780</name>
</gene>
<dbReference type="InterPro" id="IPR003346">
    <property type="entry name" value="Transposase_20"/>
</dbReference>
<dbReference type="OrthoDB" id="964423at2"/>
<feature type="coiled-coil region" evidence="1">
    <location>
        <begin position="170"/>
        <end position="197"/>
    </location>
</feature>
<comment type="caution">
    <text evidence="5">The sequence shown here is derived from an EMBL/GenBank/DDBJ whole genome shotgun (WGS) entry which is preliminary data.</text>
</comment>
<evidence type="ECO:0000256" key="2">
    <source>
        <dbReference type="SAM" id="MobiDB-lite"/>
    </source>
</evidence>
<evidence type="ECO:0000313" key="5">
    <source>
        <dbReference type="EMBL" id="PAU92631.1"/>
    </source>
</evidence>
<proteinExistence type="predicted"/>
<evidence type="ECO:0000313" key="6">
    <source>
        <dbReference type="Proteomes" id="UP000218831"/>
    </source>
</evidence>
<dbReference type="GO" id="GO:0006313">
    <property type="term" value="P:DNA transposition"/>
    <property type="evidence" value="ECO:0007669"/>
    <property type="project" value="InterPro"/>
</dbReference>
<dbReference type="GO" id="GO:0003677">
    <property type="term" value="F:DNA binding"/>
    <property type="evidence" value="ECO:0007669"/>
    <property type="project" value="InterPro"/>
</dbReference>
<accession>A0A2A2G4R5</accession>
<feature type="domain" description="Transposase IS116/IS110/IS902 C-terminal" evidence="4">
    <location>
        <begin position="206"/>
        <end position="289"/>
    </location>
</feature>
<dbReference type="Pfam" id="PF01548">
    <property type="entry name" value="DEDD_Tnp_IS110"/>
    <property type="match status" value="1"/>
</dbReference>
<name>A0A2A2G4R5_9BACT</name>
<evidence type="ECO:0000259" key="4">
    <source>
        <dbReference type="Pfam" id="PF02371"/>
    </source>
</evidence>
<evidence type="ECO:0000259" key="3">
    <source>
        <dbReference type="Pfam" id="PF01548"/>
    </source>
</evidence>
<dbReference type="InterPro" id="IPR002525">
    <property type="entry name" value="Transp_IS110-like_N"/>
</dbReference>
<keyword evidence="6" id="KW-1185">Reference proteome</keyword>
<dbReference type="NCBIfam" id="NF033542">
    <property type="entry name" value="transpos_IS110"/>
    <property type="match status" value="1"/>
</dbReference>
<dbReference type="Proteomes" id="UP000218831">
    <property type="component" value="Unassembled WGS sequence"/>
</dbReference>
<dbReference type="InterPro" id="IPR047650">
    <property type="entry name" value="Transpos_IS110"/>
</dbReference>
<reference evidence="5 6" key="1">
    <citation type="submission" date="2017-08" db="EMBL/GenBank/DDBJ databases">
        <title>Aliifodinibius alkalisoli sp. nov., isolated from saline alkaline soil.</title>
        <authorList>
            <person name="Liu D."/>
            <person name="Zhang G."/>
        </authorList>
    </citation>
    <scope>NUCLEOTIDE SEQUENCE [LARGE SCALE GENOMIC DNA]</scope>
    <source>
        <strain evidence="5 6">WN023</strain>
    </source>
</reference>
<keyword evidence="1" id="KW-0175">Coiled coil</keyword>
<protein>
    <submittedName>
        <fullName evidence="5">Uncharacterized protein</fullName>
    </submittedName>
</protein>
<dbReference type="PANTHER" id="PTHR33055">
    <property type="entry name" value="TRANSPOSASE FOR INSERTION SEQUENCE ELEMENT IS1111A"/>
    <property type="match status" value="1"/>
</dbReference>
<feature type="region of interest" description="Disordered" evidence="2">
    <location>
        <begin position="245"/>
        <end position="267"/>
    </location>
</feature>
<dbReference type="PANTHER" id="PTHR33055:SF3">
    <property type="entry name" value="PUTATIVE TRANSPOSASE FOR IS117-RELATED"/>
    <property type="match status" value="1"/>
</dbReference>
<dbReference type="RefSeq" id="WP_095607796.1">
    <property type="nucleotide sequence ID" value="NZ_NSKE01000020.1"/>
</dbReference>
<feature type="compositionally biased region" description="Basic residues" evidence="2">
    <location>
        <begin position="245"/>
        <end position="260"/>
    </location>
</feature>